<dbReference type="Pfam" id="PF06136">
    <property type="entry name" value="SOK"/>
    <property type="match status" value="1"/>
</dbReference>
<feature type="region of interest" description="Disordered" evidence="8">
    <location>
        <begin position="156"/>
        <end position="176"/>
    </location>
</feature>
<keyword evidence="6" id="KW-0131">Cell cycle</keyword>
<reference evidence="10" key="2">
    <citation type="submission" date="2020-08" db="EMBL/GenBank/DDBJ databases">
        <title>Plant Genome Project.</title>
        <authorList>
            <person name="Zhang R.-G."/>
        </authorList>
    </citation>
    <scope>NUCLEOTIDE SEQUENCE</scope>
    <source>
        <strain evidence="10">Huo1</strain>
        <tissue evidence="10">Leaf</tissue>
    </source>
</reference>
<keyword evidence="3" id="KW-1003">Cell membrane</keyword>
<dbReference type="EMBL" id="PNBA02000013">
    <property type="protein sequence ID" value="KAG6403829.1"/>
    <property type="molecule type" value="Genomic_DNA"/>
</dbReference>
<dbReference type="InterPro" id="IPR048351">
    <property type="entry name" value="SOK_DIX"/>
</dbReference>
<feature type="domain" description="SOSEKI DIX-like" evidence="9">
    <location>
        <begin position="6"/>
        <end position="38"/>
    </location>
</feature>
<comment type="caution">
    <text evidence="10">The sequence shown here is derived from an EMBL/GenBank/DDBJ whole genome shotgun (WGS) entry which is preliminary data.</text>
</comment>
<evidence type="ECO:0000256" key="8">
    <source>
        <dbReference type="SAM" id="MobiDB-lite"/>
    </source>
</evidence>
<dbReference type="GO" id="GO:0005886">
    <property type="term" value="C:plasma membrane"/>
    <property type="evidence" value="ECO:0007669"/>
    <property type="project" value="UniProtKB-SubCell"/>
</dbReference>
<evidence type="ECO:0000256" key="2">
    <source>
        <dbReference type="ARBA" id="ARBA00022473"/>
    </source>
</evidence>
<dbReference type="Proteomes" id="UP000298416">
    <property type="component" value="Unassembled WGS sequence"/>
</dbReference>
<proteinExistence type="inferred from homology"/>
<gene>
    <name evidence="10" type="ORF">SASPL_136062</name>
</gene>
<organism evidence="10">
    <name type="scientific">Salvia splendens</name>
    <name type="common">Scarlet sage</name>
    <dbReference type="NCBI Taxonomy" id="180675"/>
    <lineage>
        <taxon>Eukaryota</taxon>
        <taxon>Viridiplantae</taxon>
        <taxon>Streptophyta</taxon>
        <taxon>Embryophyta</taxon>
        <taxon>Tracheophyta</taxon>
        <taxon>Spermatophyta</taxon>
        <taxon>Magnoliopsida</taxon>
        <taxon>eudicotyledons</taxon>
        <taxon>Gunneridae</taxon>
        <taxon>Pentapetalae</taxon>
        <taxon>asterids</taxon>
        <taxon>lamiids</taxon>
        <taxon>Lamiales</taxon>
        <taxon>Lamiaceae</taxon>
        <taxon>Nepetoideae</taxon>
        <taxon>Mentheae</taxon>
        <taxon>Salviinae</taxon>
        <taxon>Salvia</taxon>
        <taxon>Salvia subgen. Calosphace</taxon>
        <taxon>core Calosphace</taxon>
    </lineage>
</organism>
<protein>
    <recommendedName>
        <fullName evidence="9">SOSEKI DIX-like domain-containing protein</fullName>
    </recommendedName>
</protein>
<sequence>MRYELTRSYKNGFVWHDLSEDDLIIPAHGHDYILKDRDLPTTVRFEPRDTGHVVESRPIGTLGPGAGGHLTQLTGRPPEALCGHLTQLEDVAAYESAFAVIHHQRLNWIPILQMQTYFSIADVTAELKKVVEKKISENDAEVNKAQGDCAATIDGEETQKDNNHHNFQQDLEIETT</sequence>
<dbReference type="GO" id="GO:0051258">
    <property type="term" value="P:protein polymerization"/>
    <property type="evidence" value="ECO:0007669"/>
    <property type="project" value="UniProtKB-ARBA"/>
</dbReference>
<dbReference type="InterPro" id="IPR010369">
    <property type="entry name" value="SOK"/>
</dbReference>
<keyword evidence="11" id="KW-1185">Reference proteome</keyword>
<evidence type="ECO:0000256" key="4">
    <source>
        <dbReference type="ARBA" id="ARBA00022618"/>
    </source>
</evidence>
<keyword evidence="5" id="KW-0472">Membrane</keyword>
<evidence type="ECO:0000256" key="7">
    <source>
        <dbReference type="ARBA" id="ARBA00024211"/>
    </source>
</evidence>
<keyword evidence="4" id="KW-0132">Cell division</keyword>
<evidence type="ECO:0000313" key="11">
    <source>
        <dbReference type="Proteomes" id="UP000298416"/>
    </source>
</evidence>
<name>A0A8X8ZH63_SALSN</name>
<evidence type="ECO:0000256" key="6">
    <source>
        <dbReference type="ARBA" id="ARBA00023306"/>
    </source>
</evidence>
<comment type="subcellular location">
    <subcellularLocation>
        <location evidence="1">Cell membrane</location>
        <topology evidence="1">Peripheral membrane protein</topology>
        <orientation evidence="1">Cytoplasmic side</orientation>
    </subcellularLocation>
</comment>
<dbReference type="AlphaFoldDB" id="A0A8X8ZH63"/>
<evidence type="ECO:0000256" key="5">
    <source>
        <dbReference type="ARBA" id="ARBA00023136"/>
    </source>
</evidence>
<evidence type="ECO:0000256" key="3">
    <source>
        <dbReference type="ARBA" id="ARBA00022475"/>
    </source>
</evidence>
<comment type="similarity">
    <text evidence="7">Belongs to the SOSEKI family.</text>
</comment>
<evidence type="ECO:0000256" key="1">
    <source>
        <dbReference type="ARBA" id="ARBA00004413"/>
    </source>
</evidence>
<keyword evidence="2" id="KW-0217">Developmental protein</keyword>
<dbReference type="GO" id="GO:0051301">
    <property type="term" value="P:cell division"/>
    <property type="evidence" value="ECO:0007669"/>
    <property type="project" value="UniProtKB-KW"/>
</dbReference>
<evidence type="ECO:0000313" key="10">
    <source>
        <dbReference type="EMBL" id="KAG6403829.1"/>
    </source>
</evidence>
<accession>A0A8X8ZH63</accession>
<reference evidence="10" key="1">
    <citation type="submission" date="2018-01" db="EMBL/GenBank/DDBJ databases">
        <authorList>
            <person name="Mao J.F."/>
        </authorList>
    </citation>
    <scope>NUCLEOTIDE SEQUENCE</scope>
    <source>
        <strain evidence="10">Huo1</strain>
        <tissue evidence="10">Leaf</tissue>
    </source>
</reference>
<dbReference type="PANTHER" id="PTHR31083:SF6">
    <property type="entry name" value="PROTEIN SOSEKI 3"/>
    <property type="match status" value="1"/>
</dbReference>
<dbReference type="PANTHER" id="PTHR31083">
    <property type="entry name" value="UPSTREAM OF FLC PROTEIN (DUF966)"/>
    <property type="match status" value="1"/>
</dbReference>
<evidence type="ECO:0000259" key="9">
    <source>
        <dbReference type="Pfam" id="PF06136"/>
    </source>
</evidence>